<protein>
    <submittedName>
        <fullName evidence="8">Siderophore ABC transporter substrate-binding protein</fullName>
    </submittedName>
</protein>
<dbReference type="InterPro" id="IPR033870">
    <property type="entry name" value="FatB"/>
</dbReference>
<evidence type="ECO:0000313" key="8">
    <source>
        <dbReference type="EMBL" id="QCI86453.1"/>
    </source>
</evidence>
<evidence type="ECO:0000259" key="7">
    <source>
        <dbReference type="PROSITE" id="PS50983"/>
    </source>
</evidence>
<keyword evidence="3" id="KW-0813">Transport</keyword>
<feature type="signal peptide" evidence="6">
    <location>
        <begin position="1"/>
        <end position="26"/>
    </location>
</feature>
<evidence type="ECO:0000256" key="2">
    <source>
        <dbReference type="ARBA" id="ARBA00008814"/>
    </source>
</evidence>
<keyword evidence="5" id="KW-0175">Coiled coil</keyword>
<dbReference type="EMBL" id="CP039712">
    <property type="protein sequence ID" value="QCI86453.1"/>
    <property type="molecule type" value="Genomic_DNA"/>
</dbReference>
<dbReference type="CDD" id="cd01140">
    <property type="entry name" value="FatB"/>
    <property type="match status" value="1"/>
</dbReference>
<dbReference type="Gene3D" id="3.40.50.1980">
    <property type="entry name" value="Nitrogenase molybdenum iron protein domain"/>
    <property type="match status" value="2"/>
</dbReference>
<feature type="domain" description="Fe/B12 periplasmic-binding" evidence="7">
    <location>
        <begin position="59"/>
        <end position="318"/>
    </location>
</feature>
<evidence type="ECO:0000256" key="4">
    <source>
        <dbReference type="ARBA" id="ARBA00022729"/>
    </source>
</evidence>
<evidence type="ECO:0000256" key="3">
    <source>
        <dbReference type="ARBA" id="ARBA00022448"/>
    </source>
</evidence>
<dbReference type="PANTHER" id="PTHR30532">
    <property type="entry name" value="IRON III DICITRATE-BINDING PERIPLASMIC PROTEIN"/>
    <property type="match status" value="1"/>
</dbReference>
<reference evidence="8 9" key="1">
    <citation type="submission" date="2019-04" db="EMBL/GenBank/DDBJ databases">
        <title>Vagococcus sp. nov., isolated from faeces of yaks (Bos grunniens).</title>
        <authorList>
            <person name="Ge Y."/>
        </authorList>
    </citation>
    <scope>NUCLEOTIDE SEQUENCE [LARGE SCALE GENOMIC DNA]</scope>
    <source>
        <strain evidence="8 9">MN-17</strain>
    </source>
</reference>
<keyword evidence="9" id="KW-1185">Reference proteome</keyword>
<name>A0A4D7CTF0_9ENTE</name>
<evidence type="ECO:0000256" key="1">
    <source>
        <dbReference type="ARBA" id="ARBA00004196"/>
    </source>
</evidence>
<accession>A0A4D7CTF0</accession>
<sequence length="318" mass="34397">MKNTTKALLTLLVLGLFLMTGCGLNATTSETTTSSTEESSAVVVKTEFGDVEVNKNPQKVVVFDMGSLDTIKTLGHSDQVIAVPTQSLPDYLAADFENLESAGGIKEPDMEKINALQPDLIIISGRQGDFREELEKIAPTIYLAVDTTNIWESTKNNITALAEIFGEEEKAQTEITALETRIDETKETASRLDQKALVTLINEGNISAYGKGSRFGIVHDVFGFTAADENIEASTHGQQVSYEYVLETNPDILFVIDRTKVVGGDETNNDMTKNELVAETSAAKNGKIISLASDVWYLAGGGIESTSLMLDDVQSALK</sequence>
<feature type="chain" id="PRO_5020437787" evidence="6">
    <location>
        <begin position="27"/>
        <end position="318"/>
    </location>
</feature>
<evidence type="ECO:0000256" key="6">
    <source>
        <dbReference type="SAM" id="SignalP"/>
    </source>
</evidence>
<dbReference type="PANTHER" id="PTHR30532:SF28">
    <property type="entry name" value="PETROBACTIN-BINDING PROTEIN YCLQ"/>
    <property type="match status" value="1"/>
</dbReference>
<gene>
    <name evidence="8" type="ORF">FA707_05500</name>
</gene>
<comment type="subcellular location">
    <subcellularLocation>
        <location evidence="1">Cell envelope</location>
    </subcellularLocation>
</comment>
<dbReference type="SUPFAM" id="SSF53807">
    <property type="entry name" value="Helical backbone' metal receptor"/>
    <property type="match status" value="1"/>
</dbReference>
<dbReference type="GO" id="GO:1901678">
    <property type="term" value="P:iron coordination entity transport"/>
    <property type="evidence" value="ECO:0007669"/>
    <property type="project" value="UniProtKB-ARBA"/>
</dbReference>
<evidence type="ECO:0000256" key="5">
    <source>
        <dbReference type="SAM" id="Coils"/>
    </source>
</evidence>
<dbReference type="Proteomes" id="UP000298615">
    <property type="component" value="Chromosome"/>
</dbReference>
<dbReference type="InterPro" id="IPR051313">
    <property type="entry name" value="Bact_iron-sidero_bind"/>
</dbReference>
<proteinExistence type="inferred from homology"/>
<evidence type="ECO:0000313" key="9">
    <source>
        <dbReference type="Proteomes" id="UP000298615"/>
    </source>
</evidence>
<feature type="coiled-coil region" evidence="5">
    <location>
        <begin position="168"/>
        <end position="195"/>
    </location>
</feature>
<dbReference type="InterPro" id="IPR002491">
    <property type="entry name" value="ABC_transptr_periplasmic_BD"/>
</dbReference>
<dbReference type="PROSITE" id="PS50983">
    <property type="entry name" value="FE_B12_PBP"/>
    <property type="match status" value="1"/>
</dbReference>
<dbReference type="AlphaFoldDB" id="A0A4D7CTF0"/>
<dbReference type="GO" id="GO:0030288">
    <property type="term" value="C:outer membrane-bounded periplasmic space"/>
    <property type="evidence" value="ECO:0007669"/>
    <property type="project" value="TreeGrafter"/>
</dbReference>
<comment type="similarity">
    <text evidence="2">Belongs to the bacterial solute-binding protein 8 family.</text>
</comment>
<dbReference type="RefSeq" id="WP_136953284.1">
    <property type="nucleotide sequence ID" value="NZ_CP039712.1"/>
</dbReference>
<dbReference type="KEGG" id="vao:FA707_05500"/>
<keyword evidence="4 6" id="KW-0732">Signal</keyword>
<dbReference type="Pfam" id="PF01497">
    <property type="entry name" value="Peripla_BP_2"/>
    <property type="match status" value="1"/>
</dbReference>
<dbReference type="PROSITE" id="PS51257">
    <property type="entry name" value="PROKAR_LIPOPROTEIN"/>
    <property type="match status" value="1"/>
</dbReference>
<organism evidence="8 9">
    <name type="scientific">Vagococcus zengguangii</name>
    <dbReference type="NCBI Taxonomy" id="2571750"/>
    <lineage>
        <taxon>Bacteria</taxon>
        <taxon>Bacillati</taxon>
        <taxon>Bacillota</taxon>
        <taxon>Bacilli</taxon>
        <taxon>Lactobacillales</taxon>
        <taxon>Enterococcaceae</taxon>
        <taxon>Vagococcus</taxon>
    </lineage>
</organism>